<gene>
    <name evidence="1" type="ORF">NC653_010835</name>
</gene>
<dbReference type="AlphaFoldDB" id="A0AAD6R0N4"/>
<dbReference type="EMBL" id="JAQIZT010000004">
    <property type="protein sequence ID" value="KAJ7000180.1"/>
    <property type="molecule type" value="Genomic_DNA"/>
</dbReference>
<accession>A0AAD6R0N4</accession>
<evidence type="ECO:0000313" key="1">
    <source>
        <dbReference type="EMBL" id="KAJ7000180.1"/>
    </source>
</evidence>
<reference evidence="1 2" key="1">
    <citation type="journal article" date="2023" name="Mol. Ecol. Resour.">
        <title>Chromosome-level genome assembly of a triploid poplar Populus alba 'Berolinensis'.</title>
        <authorList>
            <person name="Chen S."/>
            <person name="Yu Y."/>
            <person name="Wang X."/>
            <person name="Wang S."/>
            <person name="Zhang T."/>
            <person name="Zhou Y."/>
            <person name="He R."/>
            <person name="Meng N."/>
            <person name="Wang Y."/>
            <person name="Liu W."/>
            <person name="Liu Z."/>
            <person name="Liu J."/>
            <person name="Guo Q."/>
            <person name="Huang H."/>
            <person name="Sederoff R.R."/>
            <person name="Wang G."/>
            <person name="Qu G."/>
            <person name="Chen S."/>
        </authorList>
    </citation>
    <scope>NUCLEOTIDE SEQUENCE [LARGE SCALE GENOMIC DNA]</scope>
    <source>
        <strain evidence="1">SC-2020</strain>
    </source>
</reference>
<protein>
    <submittedName>
        <fullName evidence="1">Uncharacterized protein</fullName>
    </submittedName>
</protein>
<dbReference type="Proteomes" id="UP001164929">
    <property type="component" value="Chromosome 4"/>
</dbReference>
<evidence type="ECO:0000313" key="2">
    <source>
        <dbReference type="Proteomes" id="UP001164929"/>
    </source>
</evidence>
<keyword evidence="2" id="KW-1185">Reference proteome</keyword>
<sequence>MLPFLGKQGIFPALSLHGFTRHSRLCRQSVSGTEGCDAPAVTSVGIGRTFSTISSASLILELWNRRSTGSSLLVRCLVSNVRWIEICTAGLEFESGRAFLVRAWDSRGFTRLSGPTKFLPPVPPLVLRCSADGCAYVIMTRQF</sequence>
<organism evidence="1 2">
    <name type="scientific">Populus alba x Populus x berolinensis</name>
    <dbReference type="NCBI Taxonomy" id="444605"/>
    <lineage>
        <taxon>Eukaryota</taxon>
        <taxon>Viridiplantae</taxon>
        <taxon>Streptophyta</taxon>
        <taxon>Embryophyta</taxon>
        <taxon>Tracheophyta</taxon>
        <taxon>Spermatophyta</taxon>
        <taxon>Magnoliopsida</taxon>
        <taxon>eudicotyledons</taxon>
        <taxon>Gunneridae</taxon>
        <taxon>Pentapetalae</taxon>
        <taxon>rosids</taxon>
        <taxon>fabids</taxon>
        <taxon>Malpighiales</taxon>
        <taxon>Salicaceae</taxon>
        <taxon>Saliceae</taxon>
        <taxon>Populus</taxon>
    </lineage>
</organism>
<name>A0AAD6R0N4_9ROSI</name>
<comment type="caution">
    <text evidence="1">The sequence shown here is derived from an EMBL/GenBank/DDBJ whole genome shotgun (WGS) entry which is preliminary data.</text>
</comment>
<proteinExistence type="predicted"/>